<accession>A0A1V6CCD6</accession>
<keyword evidence="3 6" id="KW-0479">Metal-binding</keyword>
<comment type="similarity">
    <text evidence="6">Belongs to the xylose isomerase family.</text>
</comment>
<evidence type="ECO:0000256" key="2">
    <source>
        <dbReference type="ARBA" id="ARBA00022490"/>
    </source>
</evidence>
<keyword evidence="5 6" id="KW-0119">Carbohydrate metabolism</keyword>
<evidence type="ECO:0000313" key="9">
    <source>
        <dbReference type="EMBL" id="OQB74561.1"/>
    </source>
</evidence>
<organism evidence="9">
    <name type="scientific">candidate division TA06 bacterium ADurb.Bin131</name>
    <dbReference type="NCBI Taxonomy" id="1852827"/>
    <lineage>
        <taxon>Bacteria</taxon>
        <taxon>Bacteria division TA06</taxon>
    </lineage>
</organism>
<evidence type="ECO:0000256" key="4">
    <source>
        <dbReference type="ARBA" id="ARBA00023235"/>
    </source>
</evidence>
<dbReference type="PANTHER" id="PTHR12110:SF52">
    <property type="entry name" value="XYLOSE ISOMERASE"/>
    <property type="match status" value="1"/>
</dbReference>
<keyword evidence="4 6" id="KW-0413">Isomerase</keyword>
<evidence type="ECO:0000256" key="3">
    <source>
        <dbReference type="ARBA" id="ARBA00022723"/>
    </source>
</evidence>
<dbReference type="EMBL" id="MWDQ01000036">
    <property type="protein sequence ID" value="OQB74561.1"/>
    <property type="molecule type" value="Genomic_DNA"/>
</dbReference>
<dbReference type="EC" id="5.3.1.5" evidence="6"/>
<dbReference type="GO" id="GO:0009045">
    <property type="term" value="F:xylose isomerase activity"/>
    <property type="evidence" value="ECO:0007669"/>
    <property type="project" value="UniProtKB-EC"/>
</dbReference>
<comment type="subunit">
    <text evidence="7">Homotetramer.</text>
</comment>
<comment type="subcellular location">
    <subcellularLocation>
        <location evidence="1 7">Cytoplasm</location>
    </subcellularLocation>
</comment>
<dbReference type="Gene3D" id="3.20.20.150">
    <property type="entry name" value="Divalent-metal-dependent TIM barrel enzymes"/>
    <property type="match status" value="1"/>
</dbReference>
<evidence type="ECO:0000256" key="5">
    <source>
        <dbReference type="ARBA" id="ARBA00023277"/>
    </source>
</evidence>
<evidence type="ECO:0000259" key="8">
    <source>
        <dbReference type="Pfam" id="PF01261"/>
    </source>
</evidence>
<comment type="catalytic activity">
    <reaction evidence="6">
        <text>alpha-D-xylose = alpha-D-xylulofuranose</text>
        <dbReference type="Rhea" id="RHEA:22816"/>
        <dbReference type="ChEBI" id="CHEBI:28518"/>
        <dbReference type="ChEBI" id="CHEBI:188998"/>
        <dbReference type="EC" id="5.3.1.5"/>
    </reaction>
</comment>
<dbReference type="InterPro" id="IPR001998">
    <property type="entry name" value="Xylose_isomerase"/>
</dbReference>
<dbReference type="GO" id="GO:0046872">
    <property type="term" value="F:metal ion binding"/>
    <property type="evidence" value="ECO:0007669"/>
    <property type="project" value="UniProtKB-KW"/>
</dbReference>
<dbReference type="Pfam" id="PF01261">
    <property type="entry name" value="AP_endonuc_2"/>
    <property type="match status" value="1"/>
</dbReference>
<dbReference type="InterPro" id="IPR013022">
    <property type="entry name" value="Xyl_isomerase-like_TIM-brl"/>
</dbReference>
<feature type="domain" description="Xylose isomerase-like TIM barrel" evidence="8">
    <location>
        <begin position="36"/>
        <end position="244"/>
    </location>
</feature>
<dbReference type="PRINTS" id="PR00688">
    <property type="entry name" value="XYLOSISMRASE"/>
</dbReference>
<keyword evidence="2" id="KW-0963">Cytoplasm</keyword>
<sequence>MEKGYRFSFGPWNIHTGADPFGPPVRDEFSFDEKLDIAVNLKFDGIQFHDDDIVNVDLSAPEIEKKTRDIKKKLDDRNLKAEFVAPRMWEHPMTVDGTFTSNNPQARRYAIERTKKAIDIANIIGTKNLVLWPAREGTYQRESKDAKIAIDRFVEYLNSILEYDKNIRVLGEMKPNEPMDASFCPTTGHFLALASRTIDPERVGILIETAHAILAGLEPSDEMGFALSFGKLWGIHLNDQNGLKFDEDRTFGVVNPKRALSQVYLLEKYRYGKNGEYVGLDVKVLRTQKKEVSFKHLQYSKEIFLCLVDIVRSLDESKIEELREMQDYEEIDRYITMKIFGK</sequence>
<evidence type="ECO:0000256" key="6">
    <source>
        <dbReference type="RuleBase" id="RU000609"/>
    </source>
</evidence>
<keyword evidence="6" id="KW-0859">Xylose metabolism</keyword>
<protein>
    <recommendedName>
        <fullName evidence="6">Xylose isomerase</fullName>
        <ecNumber evidence="6">5.3.1.5</ecNumber>
    </recommendedName>
</protein>
<reference evidence="9" key="1">
    <citation type="submission" date="2017-02" db="EMBL/GenBank/DDBJ databases">
        <title>Delving into the versatile metabolic prowess of the omnipresent phylum Bacteroidetes.</title>
        <authorList>
            <person name="Nobu M.K."/>
            <person name="Mei R."/>
            <person name="Narihiro T."/>
            <person name="Kuroda K."/>
            <person name="Liu W.-T."/>
        </authorList>
    </citation>
    <scope>NUCLEOTIDE SEQUENCE</scope>
    <source>
        <strain evidence="9">ADurb.Bin131</strain>
    </source>
</reference>
<gene>
    <name evidence="9" type="primary">xylA</name>
    <name evidence="9" type="ORF">BWX89_00465</name>
</gene>
<dbReference type="InterPro" id="IPR050312">
    <property type="entry name" value="IolE/XylAMocC-like"/>
</dbReference>
<dbReference type="GO" id="GO:0005737">
    <property type="term" value="C:cytoplasm"/>
    <property type="evidence" value="ECO:0007669"/>
    <property type="project" value="UniProtKB-SubCell"/>
</dbReference>
<dbReference type="SUPFAM" id="SSF51658">
    <property type="entry name" value="Xylose isomerase-like"/>
    <property type="match status" value="1"/>
</dbReference>
<dbReference type="PROSITE" id="PS51415">
    <property type="entry name" value="XYLOSE_ISOMERASE"/>
    <property type="match status" value="1"/>
</dbReference>
<proteinExistence type="inferred from homology"/>
<name>A0A1V6CCD6_UNCT6</name>
<dbReference type="PANTHER" id="PTHR12110">
    <property type="entry name" value="HYDROXYPYRUVATE ISOMERASE"/>
    <property type="match status" value="1"/>
</dbReference>
<comment type="caution">
    <text evidence="9">The sequence shown here is derived from an EMBL/GenBank/DDBJ whole genome shotgun (WGS) entry which is preliminary data.</text>
</comment>
<evidence type="ECO:0000256" key="1">
    <source>
        <dbReference type="ARBA" id="ARBA00004496"/>
    </source>
</evidence>
<evidence type="ECO:0000256" key="7">
    <source>
        <dbReference type="RuleBase" id="RU000610"/>
    </source>
</evidence>
<dbReference type="Proteomes" id="UP000485562">
    <property type="component" value="Unassembled WGS sequence"/>
</dbReference>
<dbReference type="InterPro" id="IPR036237">
    <property type="entry name" value="Xyl_isomerase-like_sf"/>
</dbReference>
<dbReference type="GO" id="GO:0042732">
    <property type="term" value="P:D-xylose metabolic process"/>
    <property type="evidence" value="ECO:0007669"/>
    <property type="project" value="UniProtKB-KW"/>
</dbReference>
<dbReference type="AlphaFoldDB" id="A0A1V6CCD6"/>